<feature type="transmembrane region" description="Helical" evidence="9">
    <location>
        <begin position="332"/>
        <end position="357"/>
    </location>
</feature>
<protein>
    <recommendedName>
        <fullName evidence="3 9">Phosphate transport system permease protein PstA</fullName>
    </recommendedName>
</protein>
<feature type="transmembrane region" description="Helical" evidence="9">
    <location>
        <begin position="20"/>
        <end position="41"/>
    </location>
</feature>
<dbReference type="STRING" id="573413.Spirs_1700"/>
<evidence type="ECO:0000256" key="7">
    <source>
        <dbReference type="ARBA" id="ARBA00022989"/>
    </source>
</evidence>
<name>E1R662_SEDSS</name>
<keyword evidence="7 9" id="KW-1133">Transmembrane helix</keyword>
<dbReference type="InterPro" id="IPR000515">
    <property type="entry name" value="MetI-like"/>
</dbReference>
<keyword evidence="6 9" id="KW-0812">Transmembrane</keyword>
<evidence type="ECO:0000259" key="10">
    <source>
        <dbReference type="PROSITE" id="PS50928"/>
    </source>
</evidence>
<dbReference type="eggNOG" id="COG0581">
    <property type="taxonomic scope" value="Bacteria"/>
</dbReference>
<dbReference type="RefSeq" id="WP_013254291.1">
    <property type="nucleotide sequence ID" value="NC_014364.1"/>
</dbReference>
<reference evidence="11 12" key="1">
    <citation type="journal article" date="2010" name="Stand. Genomic Sci.">
        <title>Complete genome sequence of Spirochaeta smaragdinae type strain (SEBR 4228).</title>
        <authorList>
            <person name="Mavromatis K."/>
            <person name="Yasawong M."/>
            <person name="Chertkov O."/>
            <person name="Lapidus A."/>
            <person name="Lucas S."/>
            <person name="Nolan M."/>
            <person name="Del Rio T.G."/>
            <person name="Tice H."/>
            <person name="Cheng J.F."/>
            <person name="Pitluck S."/>
            <person name="Liolios K."/>
            <person name="Ivanova N."/>
            <person name="Tapia R."/>
            <person name="Han C."/>
            <person name="Bruce D."/>
            <person name="Goodwin L."/>
            <person name="Pati A."/>
            <person name="Chen A."/>
            <person name="Palaniappan K."/>
            <person name="Land M."/>
            <person name="Hauser L."/>
            <person name="Chang Y.J."/>
            <person name="Jeffries C.D."/>
            <person name="Detter J.C."/>
            <person name="Rohde M."/>
            <person name="Brambilla E."/>
            <person name="Spring S."/>
            <person name="Goker M."/>
            <person name="Sikorski J."/>
            <person name="Woyke T."/>
            <person name="Bristow J."/>
            <person name="Eisen J.A."/>
            <person name="Markowitz V."/>
            <person name="Hugenholtz P."/>
            <person name="Klenk H.P."/>
            <person name="Kyrpides N.C."/>
        </authorList>
    </citation>
    <scope>NUCLEOTIDE SEQUENCE [LARGE SCALE GENOMIC DNA]</scope>
    <source>
        <strain evidence="12">DSM 11293 / JCM 15392 / SEBR 4228</strain>
    </source>
</reference>
<comment type="subcellular location">
    <subcellularLocation>
        <location evidence="1 9">Cell membrane</location>
        <topology evidence="1 9">Multi-pass membrane protein</topology>
    </subcellularLocation>
</comment>
<dbReference type="Pfam" id="PF00528">
    <property type="entry name" value="BPD_transp_1"/>
    <property type="match status" value="1"/>
</dbReference>
<dbReference type="NCBIfam" id="TIGR00974">
    <property type="entry name" value="3a0107s02c"/>
    <property type="match status" value="1"/>
</dbReference>
<dbReference type="OrthoDB" id="9807065at2"/>
<evidence type="ECO:0000256" key="6">
    <source>
        <dbReference type="ARBA" id="ARBA00022692"/>
    </source>
</evidence>
<evidence type="ECO:0000256" key="1">
    <source>
        <dbReference type="ARBA" id="ARBA00004651"/>
    </source>
</evidence>
<dbReference type="InterPro" id="IPR005672">
    <property type="entry name" value="Phosphate_PstA"/>
</dbReference>
<keyword evidence="4" id="KW-0813">Transport</keyword>
<dbReference type="PANTHER" id="PTHR43470">
    <property type="entry name" value="PHOSPHATE TRANSPORT SYSTEM PERMEASE PROTEIN PSTA-RELATED"/>
    <property type="match status" value="1"/>
</dbReference>
<feature type="domain" description="ABC transmembrane type-1" evidence="10">
    <location>
        <begin position="333"/>
        <end position="535"/>
    </location>
</feature>
<dbReference type="Proteomes" id="UP000002318">
    <property type="component" value="Chromosome"/>
</dbReference>
<keyword evidence="8 9" id="KW-0472">Membrane</keyword>
<feature type="transmembrane region" description="Helical" evidence="9">
    <location>
        <begin position="377"/>
        <end position="395"/>
    </location>
</feature>
<evidence type="ECO:0000256" key="3">
    <source>
        <dbReference type="ARBA" id="ARBA00016864"/>
    </source>
</evidence>
<keyword evidence="5 9" id="KW-1003">Cell membrane</keyword>
<evidence type="ECO:0000256" key="5">
    <source>
        <dbReference type="ARBA" id="ARBA00022475"/>
    </source>
</evidence>
<dbReference type="CDD" id="cd06261">
    <property type="entry name" value="TM_PBP2"/>
    <property type="match status" value="1"/>
</dbReference>
<dbReference type="eggNOG" id="COG0226">
    <property type="taxonomic scope" value="Bacteria"/>
</dbReference>
<feature type="transmembrane region" description="Helical" evidence="9">
    <location>
        <begin position="518"/>
        <end position="539"/>
    </location>
</feature>
<evidence type="ECO:0000313" key="11">
    <source>
        <dbReference type="EMBL" id="ADK80827.1"/>
    </source>
</evidence>
<dbReference type="SUPFAM" id="SSF53850">
    <property type="entry name" value="Periplasmic binding protein-like II"/>
    <property type="match status" value="2"/>
</dbReference>
<dbReference type="SUPFAM" id="SSF161098">
    <property type="entry name" value="MetI-like"/>
    <property type="match status" value="1"/>
</dbReference>
<organism evidence="11 12">
    <name type="scientific">Sediminispirochaeta smaragdinae (strain DSM 11293 / JCM 15392 / SEBR 4228)</name>
    <name type="common">Spirochaeta smaragdinae</name>
    <dbReference type="NCBI Taxonomy" id="573413"/>
    <lineage>
        <taxon>Bacteria</taxon>
        <taxon>Pseudomonadati</taxon>
        <taxon>Spirochaetota</taxon>
        <taxon>Spirochaetia</taxon>
        <taxon>Spirochaetales</taxon>
        <taxon>Spirochaetaceae</taxon>
        <taxon>Sediminispirochaeta</taxon>
    </lineage>
</organism>
<dbReference type="GO" id="GO:0035435">
    <property type="term" value="P:phosphate ion transmembrane transport"/>
    <property type="evidence" value="ECO:0007669"/>
    <property type="project" value="InterPro"/>
</dbReference>
<keyword evidence="12" id="KW-1185">Reference proteome</keyword>
<dbReference type="PANTHER" id="PTHR43470:SF3">
    <property type="entry name" value="PHOSPHATE TRANSPORT SYSTEM PERMEASE PROTEIN PSTA-RELATED"/>
    <property type="match status" value="1"/>
</dbReference>
<dbReference type="Gene3D" id="3.40.190.10">
    <property type="entry name" value="Periplasmic binding protein-like II"/>
    <property type="match status" value="2"/>
</dbReference>
<comment type="similarity">
    <text evidence="2 9">Belongs to the binding-protein-dependent transport system permease family. CysTW subfamily.</text>
</comment>
<evidence type="ECO:0000256" key="9">
    <source>
        <dbReference type="RuleBase" id="RU363043"/>
    </source>
</evidence>
<dbReference type="InterPro" id="IPR035906">
    <property type="entry name" value="MetI-like_sf"/>
</dbReference>
<evidence type="ECO:0000256" key="2">
    <source>
        <dbReference type="ARBA" id="ARBA00007069"/>
    </source>
</evidence>
<evidence type="ECO:0000256" key="4">
    <source>
        <dbReference type="ARBA" id="ARBA00022448"/>
    </source>
</evidence>
<gene>
    <name evidence="11" type="ordered locus">Spirs_1700</name>
</gene>
<dbReference type="HOGENOM" id="CLU_039293_0_0_12"/>
<comment type="caution">
    <text evidence="9">Lacks conserved residue(s) required for the propagation of feature annotation.</text>
</comment>
<dbReference type="GO" id="GO:0005315">
    <property type="term" value="F:phosphate transmembrane transporter activity"/>
    <property type="evidence" value="ECO:0007669"/>
    <property type="project" value="InterPro"/>
</dbReference>
<sequence length="548" mass="60022">MSPLSQTKKAHLQEGIAKGIIWFFVVLTIVILAWIILYVLYRGFVSINHLHYQVTDTIETAAAGPDHPAYPISMIIQRKVRLKDDLTSAELFEMYTKRRQPNWGDITGQNLDVELFALTTESEEGTAGAEIILANRENYSKHVTLEKDGEAMIKAVSSTPGGIGFIPSAMVETLPRSVKAVPIRRIAAPVNASVKKIVENVQIQTIDNDDLLAIFTGKVKNWQEVGGIDLPIRPVAYSQNAGIRGDILNLVLGENNEPAEQGILYVDTPEVFFETIDSLPGAIGMTYWEDVKDIDDRPMITFDRLEVRQNLDWHYLVEAPARSGKWGGISTIIINTFFLILFTLLFSTPIGVLGAIYMVEYAKQGRVIRILRLGTETLAGIPSIVFGLFGFIFFVGMLGLGIGFISATLTVTMMILPTIIRTSEEALKSVPLSFREGSLALGATKLQTIAKVVVPAATPGILTGIILAVGRTVGETAVLIYTLGSNYELVRGPSSSARVLSLHLYNLFSEAISFDRSFATGAILIFIILLVNYSTTSLIGRLNKKAGK</sequence>
<dbReference type="GO" id="GO:0005886">
    <property type="term" value="C:plasma membrane"/>
    <property type="evidence" value="ECO:0007669"/>
    <property type="project" value="UniProtKB-SubCell"/>
</dbReference>
<dbReference type="EMBL" id="CP002116">
    <property type="protein sequence ID" value="ADK80827.1"/>
    <property type="molecule type" value="Genomic_DNA"/>
</dbReference>
<evidence type="ECO:0000256" key="8">
    <source>
        <dbReference type="ARBA" id="ARBA00023136"/>
    </source>
</evidence>
<dbReference type="Gene3D" id="1.10.3720.10">
    <property type="entry name" value="MetI-like"/>
    <property type="match status" value="1"/>
</dbReference>
<proteinExistence type="inferred from homology"/>
<evidence type="ECO:0000313" key="12">
    <source>
        <dbReference type="Proteomes" id="UP000002318"/>
    </source>
</evidence>
<dbReference type="KEGG" id="ssm:Spirs_1700"/>
<dbReference type="AlphaFoldDB" id="E1R662"/>
<accession>E1R662</accession>
<dbReference type="PROSITE" id="PS50928">
    <property type="entry name" value="ABC_TM1"/>
    <property type="match status" value="1"/>
</dbReference>